<comment type="caution">
    <text evidence="3">The sequence shown here is derived from an EMBL/GenBank/DDBJ whole genome shotgun (WGS) entry which is preliminary data.</text>
</comment>
<dbReference type="InterPro" id="IPR001763">
    <property type="entry name" value="Rhodanese-like_dom"/>
</dbReference>
<dbReference type="PROSITE" id="PS50206">
    <property type="entry name" value="RHODANESE_3"/>
    <property type="match status" value="1"/>
</dbReference>
<dbReference type="InterPro" id="IPR036873">
    <property type="entry name" value="Rhodanese-like_dom_sf"/>
</dbReference>
<evidence type="ECO:0000313" key="3">
    <source>
        <dbReference type="EMBL" id="MFC6438753.1"/>
    </source>
</evidence>
<keyword evidence="1" id="KW-0812">Transmembrane</keyword>
<dbReference type="RefSeq" id="WP_131259365.1">
    <property type="nucleotide sequence ID" value="NZ_JBHSUS010000001.1"/>
</dbReference>
<dbReference type="PANTHER" id="PTHR43031">
    <property type="entry name" value="FAD-DEPENDENT OXIDOREDUCTASE"/>
    <property type="match status" value="1"/>
</dbReference>
<dbReference type="Gene3D" id="3.40.250.10">
    <property type="entry name" value="Rhodanese-like domain"/>
    <property type="match status" value="1"/>
</dbReference>
<keyword evidence="1" id="KW-0472">Membrane</keyword>
<keyword evidence="1" id="KW-1133">Transmembrane helix</keyword>
<dbReference type="PANTHER" id="PTHR43031:SF18">
    <property type="entry name" value="RHODANESE-RELATED SULFURTRANSFERASES"/>
    <property type="match status" value="1"/>
</dbReference>
<dbReference type="InterPro" id="IPR050229">
    <property type="entry name" value="GlpE_sulfurtransferase"/>
</dbReference>
<protein>
    <submittedName>
        <fullName evidence="3">Rhodanese-like domain-containing protein</fullName>
    </submittedName>
</protein>
<dbReference type="CDD" id="cd00158">
    <property type="entry name" value="RHOD"/>
    <property type="match status" value="1"/>
</dbReference>
<keyword evidence="4" id="KW-1185">Reference proteome</keyword>
<feature type="domain" description="Rhodanese" evidence="2">
    <location>
        <begin position="50"/>
        <end position="141"/>
    </location>
</feature>
<dbReference type="EMBL" id="JBHSUS010000001">
    <property type="protein sequence ID" value="MFC6438753.1"/>
    <property type="molecule type" value="Genomic_DNA"/>
</dbReference>
<dbReference type="Proteomes" id="UP001596364">
    <property type="component" value="Unassembled WGS sequence"/>
</dbReference>
<sequence length="141" mass="15372">MEEFVEFLTANFVLSGLWIVLFVALIYSFIAGALSKVKEINNHQTTELMNKHDGVVLDIRGQADFRKGHILGAKNVASDKILKGDLAEVEKYKSKPIIVVCNMGISAKPVANRLHKAGFEQVSVLKGGMGSWTSASLPVSK</sequence>
<accession>A0ABW1XHH3</accession>
<evidence type="ECO:0000313" key="4">
    <source>
        <dbReference type="Proteomes" id="UP001596364"/>
    </source>
</evidence>
<dbReference type="SUPFAM" id="SSF52821">
    <property type="entry name" value="Rhodanese/Cell cycle control phosphatase"/>
    <property type="match status" value="1"/>
</dbReference>
<reference evidence="4" key="1">
    <citation type="journal article" date="2019" name="Int. J. Syst. Evol. Microbiol.">
        <title>The Global Catalogue of Microorganisms (GCM) 10K type strain sequencing project: providing services to taxonomists for standard genome sequencing and annotation.</title>
        <authorList>
            <consortium name="The Broad Institute Genomics Platform"/>
            <consortium name="The Broad Institute Genome Sequencing Center for Infectious Disease"/>
            <person name="Wu L."/>
            <person name="Ma J."/>
        </authorList>
    </citation>
    <scope>NUCLEOTIDE SEQUENCE [LARGE SCALE GENOMIC DNA]</scope>
    <source>
        <strain evidence="4">CGMCC 1.16031</strain>
    </source>
</reference>
<gene>
    <name evidence="3" type="ORF">ACFP85_01075</name>
</gene>
<feature type="transmembrane region" description="Helical" evidence="1">
    <location>
        <begin position="12"/>
        <end position="34"/>
    </location>
</feature>
<evidence type="ECO:0000259" key="2">
    <source>
        <dbReference type="PROSITE" id="PS50206"/>
    </source>
</evidence>
<dbReference type="SMART" id="SM00450">
    <property type="entry name" value="RHOD"/>
    <property type="match status" value="1"/>
</dbReference>
<dbReference type="Pfam" id="PF00581">
    <property type="entry name" value="Rhodanese"/>
    <property type="match status" value="1"/>
</dbReference>
<name>A0ABW1XHH3_9ALTE</name>
<evidence type="ECO:0000256" key="1">
    <source>
        <dbReference type="SAM" id="Phobius"/>
    </source>
</evidence>
<proteinExistence type="predicted"/>
<organism evidence="3 4">
    <name type="scientific">Pseudobowmanella zhangzhouensis</name>
    <dbReference type="NCBI Taxonomy" id="1537679"/>
    <lineage>
        <taxon>Bacteria</taxon>
        <taxon>Pseudomonadati</taxon>
        <taxon>Pseudomonadota</taxon>
        <taxon>Gammaproteobacteria</taxon>
        <taxon>Alteromonadales</taxon>
        <taxon>Alteromonadaceae</taxon>
    </lineage>
</organism>